<comment type="caution">
    <text evidence="2">The sequence shown here is derived from an EMBL/GenBank/DDBJ whole genome shotgun (WGS) entry which is preliminary data.</text>
</comment>
<feature type="region of interest" description="Disordered" evidence="1">
    <location>
        <begin position="1"/>
        <end position="21"/>
    </location>
</feature>
<name>A0A3L8RXP3_CHLGU</name>
<evidence type="ECO:0000256" key="1">
    <source>
        <dbReference type="SAM" id="MobiDB-lite"/>
    </source>
</evidence>
<proteinExistence type="predicted"/>
<reference evidence="2 3" key="1">
    <citation type="journal article" date="2018" name="Proc. R. Soc. B">
        <title>A non-coding region near Follistatin controls head colour polymorphism in the Gouldian finch.</title>
        <authorList>
            <person name="Toomey M.B."/>
            <person name="Marques C.I."/>
            <person name="Andrade P."/>
            <person name="Araujo P.M."/>
            <person name="Sabatino S."/>
            <person name="Gazda M.A."/>
            <person name="Afonso S."/>
            <person name="Lopes R.J."/>
            <person name="Corbo J.C."/>
            <person name="Carneiro M."/>
        </authorList>
    </citation>
    <scope>NUCLEOTIDE SEQUENCE [LARGE SCALE GENOMIC DNA]</scope>
    <source>
        <strain evidence="2">Red01</strain>
        <tissue evidence="2">Muscle</tissue>
    </source>
</reference>
<dbReference type="Proteomes" id="UP000276834">
    <property type="component" value="Unassembled WGS sequence"/>
</dbReference>
<accession>A0A3L8RXP3</accession>
<organism evidence="2 3">
    <name type="scientific">Chloebia gouldiae</name>
    <name type="common">Gouldian finch</name>
    <name type="synonym">Erythrura gouldiae</name>
    <dbReference type="NCBI Taxonomy" id="44316"/>
    <lineage>
        <taxon>Eukaryota</taxon>
        <taxon>Metazoa</taxon>
        <taxon>Chordata</taxon>
        <taxon>Craniata</taxon>
        <taxon>Vertebrata</taxon>
        <taxon>Euteleostomi</taxon>
        <taxon>Archelosauria</taxon>
        <taxon>Archosauria</taxon>
        <taxon>Dinosauria</taxon>
        <taxon>Saurischia</taxon>
        <taxon>Theropoda</taxon>
        <taxon>Coelurosauria</taxon>
        <taxon>Aves</taxon>
        <taxon>Neognathae</taxon>
        <taxon>Neoaves</taxon>
        <taxon>Telluraves</taxon>
        <taxon>Australaves</taxon>
        <taxon>Passeriformes</taxon>
        <taxon>Passeroidea</taxon>
        <taxon>Passeridae</taxon>
        <taxon>Chloebia</taxon>
    </lineage>
</organism>
<sequence length="143" mass="15499">MQRPFQTFPDLSSPGRSAASALPCPRNCLVAGKLPYDPRHHHVKDETFFYRSRSVIPSGWGARTDPLTWLCMPCVQQHPSGSGLAAASRISEDQTAPCSQHLLHPFVSMQSRHTEVGPVPCGVLRAPGALQAPAWDNVSTSGK</sequence>
<dbReference type="EMBL" id="QUSF01000130">
    <property type="protein sequence ID" value="RLV90126.1"/>
    <property type="molecule type" value="Genomic_DNA"/>
</dbReference>
<keyword evidence="3" id="KW-1185">Reference proteome</keyword>
<dbReference type="AlphaFoldDB" id="A0A3L8RXP3"/>
<evidence type="ECO:0000313" key="3">
    <source>
        <dbReference type="Proteomes" id="UP000276834"/>
    </source>
</evidence>
<evidence type="ECO:0000313" key="2">
    <source>
        <dbReference type="EMBL" id="RLV90126.1"/>
    </source>
</evidence>
<gene>
    <name evidence="2" type="ORF">DV515_00014541</name>
</gene>
<protein>
    <submittedName>
        <fullName evidence="2">Uncharacterized protein</fullName>
    </submittedName>
</protein>